<sequence>MFLSPGDQTGQFRAIRRVPTVMPRSHWHMHLEIVFCAGTPITYEMTSDMIAVDTGQVAVFWAAFPHRVAESDIHGEVYVVNIPLESAFQWNFPVQQISDYLEGQAKVAFPPENYGKSTFHRWFKDINSGEDELLQIVQLELLSFIRRLDFEASDNTESYGYKRSASRQFGELMRRVIEQMQQDDGANVSVQSISDALGMNPKYLTTKFKSNTGVTLGSYIRRSKVAAARALLLDTDLSATQIAHEAGFGSLSQFYSVMKAETSLTPSQIRSRS</sequence>
<gene>
    <name evidence="5" type="ORF">SAMN06295998_13214</name>
</gene>
<dbReference type="STRING" id="1387277.SAMN06295998_13214"/>
<keyword evidence="2" id="KW-0238">DNA-binding</keyword>
<proteinExistence type="predicted"/>
<evidence type="ECO:0000313" key="5">
    <source>
        <dbReference type="EMBL" id="SMD10380.1"/>
    </source>
</evidence>
<keyword evidence="6" id="KW-1185">Reference proteome</keyword>
<dbReference type="Gene3D" id="1.10.10.60">
    <property type="entry name" value="Homeodomain-like"/>
    <property type="match status" value="1"/>
</dbReference>
<evidence type="ECO:0000259" key="4">
    <source>
        <dbReference type="PROSITE" id="PS01124"/>
    </source>
</evidence>
<name>A0A1W2EKZ4_9RHOB</name>
<dbReference type="PANTHER" id="PTHR43280:SF27">
    <property type="entry name" value="TRANSCRIPTIONAL REGULATOR MTLR"/>
    <property type="match status" value="1"/>
</dbReference>
<evidence type="ECO:0000256" key="2">
    <source>
        <dbReference type="ARBA" id="ARBA00023125"/>
    </source>
</evidence>
<keyword evidence="1" id="KW-0805">Transcription regulation</keyword>
<protein>
    <submittedName>
        <fullName evidence="5">Transcriptional regulator, AraC family</fullName>
    </submittedName>
</protein>
<evidence type="ECO:0000313" key="6">
    <source>
        <dbReference type="Proteomes" id="UP000192330"/>
    </source>
</evidence>
<dbReference type="InterPro" id="IPR009057">
    <property type="entry name" value="Homeodomain-like_sf"/>
</dbReference>
<reference evidence="5 6" key="1">
    <citation type="submission" date="2017-04" db="EMBL/GenBank/DDBJ databases">
        <authorList>
            <person name="Afonso C.L."/>
            <person name="Miller P.J."/>
            <person name="Scott M.A."/>
            <person name="Spackman E."/>
            <person name="Goraichik I."/>
            <person name="Dimitrov K.M."/>
            <person name="Suarez D.L."/>
            <person name="Swayne D.E."/>
        </authorList>
    </citation>
    <scope>NUCLEOTIDE SEQUENCE [LARGE SCALE GENOMIC DNA]</scope>
    <source>
        <strain evidence="5 6">CGMCC 1.12644</strain>
    </source>
</reference>
<dbReference type="Pfam" id="PF12833">
    <property type="entry name" value="HTH_18"/>
    <property type="match status" value="1"/>
</dbReference>
<dbReference type="InterPro" id="IPR018060">
    <property type="entry name" value="HTH_AraC"/>
</dbReference>
<dbReference type="PROSITE" id="PS01124">
    <property type="entry name" value="HTH_ARAC_FAMILY_2"/>
    <property type="match status" value="1"/>
</dbReference>
<dbReference type="RefSeq" id="WP_084355009.1">
    <property type="nucleotide sequence ID" value="NZ_FWYD01000032.1"/>
</dbReference>
<dbReference type="SMART" id="SM00342">
    <property type="entry name" value="HTH_ARAC"/>
    <property type="match status" value="1"/>
</dbReference>
<dbReference type="Proteomes" id="UP000192330">
    <property type="component" value="Unassembled WGS sequence"/>
</dbReference>
<dbReference type="OrthoDB" id="345413at2"/>
<organism evidence="5 6">
    <name type="scientific">Primorskyibacter flagellatus</name>
    <dbReference type="NCBI Taxonomy" id="1387277"/>
    <lineage>
        <taxon>Bacteria</taxon>
        <taxon>Pseudomonadati</taxon>
        <taxon>Pseudomonadota</taxon>
        <taxon>Alphaproteobacteria</taxon>
        <taxon>Rhodobacterales</taxon>
        <taxon>Roseobacteraceae</taxon>
        <taxon>Primorskyibacter</taxon>
    </lineage>
</organism>
<dbReference type="AlphaFoldDB" id="A0A1W2EKZ4"/>
<evidence type="ECO:0000256" key="1">
    <source>
        <dbReference type="ARBA" id="ARBA00023015"/>
    </source>
</evidence>
<dbReference type="SUPFAM" id="SSF46689">
    <property type="entry name" value="Homeodomain-like"/>
    <property type="match status" value="2"/>
</dbReference>
<dbReference type="PANTHER" id="PTHR43280">
    <property type="entry name" value="ARAC-FAMILY TRANSCRIPTIONAL REGULATOR"/>
    <property type="match status" value="1"/>
</dbReference>
<accession>A0A1W2EKZ4</accession>
<dbReference type="GO" id="GO:0003700">
    <property type="term" value="F:DNA-binding transcription factor activity"/>
    <property type="evidence" value="ECO:0007669"/>
    <property type="project" value="InterPro"/>
</dbReference>
<dbReference type="GO" id="GO:0043565">
    <property type="term" value="F:sequence-specific DNA binding"/>
    <property type="evidence" value="ECO:0007669"/>
    <property type="project" value="InterPro"/>
</dbReference>
<keyword evidence="3" id="KW-0804">Transcription</keyword>
<feature type="domain" description="HTH araC/xylS-type" evidence="4">
    <location>
        <begin position="174"/>
        <end position="272"/>
    </location>
</feature>
<evidence type="ECO:0000256" key="3">
    <source>
        <dbReference type="ARBA" id="ARBA00023163"/>
    </source>
</evidence>
<dbReference type="EMBL" id="FWYD01000032">
    <property type="protein sequence ID" value="SMD10380.1"/>
    <property type="molecule type" value="Genomic_DNA"/>
</dbReference>